<accession>A0A5K3G1P3</accession>
<evidence type="ECO:0000256" key="1">
    <source>
        <dbReference type="SAM" id="MobiDB-lite"/>
    </source>
</evidence>
<protein>
    <submittedName>
        <fullName evidence="2">POU-specific domain-containing protein</fullName>
    </submittedName>
</protein>
<dbReference type="WBParaSite" id="MCU_014616-RA">
    <property type="protein sequence ID" value="MCU_014616-RA"/>
    <property type="gene ID" value="MCU_014616"/>
</dbReference>
<proteinExistence type="predicted"/>
<dbReference type="AlphaFoldDB" id="A0A5K3G1P3"/>
<reference evidence="2" key="1">
    <citation type="submission" date="2019-11" db="UniProtKB">
        <authorList>
            <consortium name="WormBaseParasite"/>
        </authorList>
    </citation>
    <scope>IDENTIFICATION</scope>
</reference>
<name>A0A5K3G1P3_MESCO</name>
<evidence type="ECO:0000313" key="2">
    <source>
        <dbReference type="WBParaSite" id="MCU_014616-RA"/>
    </source>
</evidence>
<organism evidence="2">
    <name type="scientific">Mesocestoides corti</name>
    <name type="common">Flatworm</name>
    <dbReference type="NCBI Taxonomy" id="53468"/>
    <lineage>
        <taxon>Eukaryota</taxon>
        <taxon>Metazoa</taxon>
        <taxon>Spiralia</taxon>
        <taxon>Lophotrochozoa</taxon>
        <taxon>Platyhelminthes</taxon>
        <taxon>Cestoda</taxon>
        <taxon>Eucestoda</taxon>
        <taxon>Cyclophyllidea</taxon>
        <taxon>Mesocestoididae</taxon>
        <taxon>Mesocestoides</taxon>
    </lineage>
</organism>
<feature type="region of interest" description="Disordered" evidence="1">
    <location>
        <begin position="58"/>
        <end position="80"/>
    </location>
</feature>
<sequence length="174" mass="19139">MLSASAITMPGSDNIPFYASPSGHLILANTTVERVNGGLVFKQAPMAAFAAPCATSDQQEPYEHPRYDEASGPEVTTNDEQKLLSQKVKKLMSKASKSDLPANTSVIVNGYDLTKLATLADRLKHFRTLKSLSQAKLSRRIAETTAGGLKFSQTFLCRYFLCDYMPFSFTHPLR</sequence>